<keyword evidence="1" id="KW-1185">Reference proteome</keyword>
<sequence>MTRLYFSRPQTLASLIPIPTRGLEAGEGSGSPEDPSVSLWGPGLAQLLDSALGLAVLGLTARTVLFTIKPALLLLLLLVSFLSFDLLCGPQAPTLAQHRLLAGGQSRGAGEGPGHQESLLLPLVTRPVSLQDALLLLVSSLGLLLWAHGVPLLLLGLAFCLHPWV</sequence>
<protein>
    <submittedName>
        <fullName evidence="2">Uncharacterized protein C20orf141 homolog</fullName>
    </submittedName>
</protein>
<gene>
    <name evidence="2" type="primary">CUNH20orf141</name>
</gene>
<reference evidence="2" key="1">
    <citation type="submission" date="2025-08" db="UniProtKB">
        <authorList>
            <consortium name="RefSeq"/>
        </authorList>
    </citation>
    <scope>IDENTIFICATION</scope>
</reference>
<proteinExistence type="predicted"/>
<evidence type="ECO:0000313" key="1">
    <source>
        <dbReference type="Proteomes" id="UP000694863"/>
    </source>
</evidence>
<evidence type="ECO:0000313" key="2">
    <source>
        <dbReference type="RefSeq" id="XP_045151470.1"/>
    </source>
</evidence>
<organism evidence="1 2">
    <name type="scientific">Echinops telfairi</name>
    <name type="common">Lesser hedgehog tenrec</name>
    <dbReference type="NCBI Taxonomy" id="9371"/>
    <lineage>
        <taxon>Eukaryota</taxon>
        <taxon>Metazoa</taxon>
        <taxon>Chordata</taxon>
        <taxon>Craniata</taxon>
        <taxon>Vertebrata</taxon>
        <taxon>Euteleostomi</taxon>
        <taxon>Mammalia</taxon>
        <taxon>Eutheria</taxon>
        <taxon>Afrotheria</taxon>
        <taxon>Tenrecidae</taxon>
        <taxon>Tenrecinae</taxon>
        <taxon>Echinops</taxon>
    </lineage>
</organism>
<dbReference type="Proteomes" id="UP000694863">
    <property type="component" value="Unplaced"/>
</dbReference>
<dbReference type="RefSeq" id="XP_045151470.1">
    <property type="nucleotide sequence ID" value="XM_045295535.1"/>
</dbReference>
<accession>A0AC55DI97</accession>
<name>A0AC55DI97_ECHTE</name>